<dbReference type="SUPFAM" id="SSF53850">
    <property type="entry name" value="Periplasmic binding protein-like II"/>
    <property type="match status" value="1"/>
</dbReference>
<dbReference type="Proteomes" id="UP001206206">
    <property type="component" value="Unassembled WGS sequence"/>
</dbReference>
<dbReference type="RefSeq" id="WP_255926699.1">
    <property type="nucleotide sequence ID" value="NZ_JANFNH010000007.1"/>
</dbReference>
<gene>
    <name evidence="3" type="ORF">NON19_10690</name>
</gene>
<proteinExistence type="predicted"/>
<feature type="domain" description="ABC-type glycine betaine transport system substrate-binding" evidence="2">
    <location>
        <begin position="45"/>
        <end position="312"/>
    </location>
</feature>
<evidence type="ECO:0000313" key="3">
    <source>
        <dbReference type="EMBL" id="MCQ4042488.1"/>
    </source>
</evidence>
<organism evidence="3 4">
    <name type="scientific">Streptantibioticus rubrisoli</name>
    <dbReference type="NCBI Taxonomy" id="1387313"/>
    <lineage>
        <taxon>Bacteria</taxon>
        <taxon>Bacillati</taxon>
        <taxon>Actinomycetota</taxon>
        <taxon>Actinomycetes</taxon>
        <taxon>Kitasatosporales</taxon>
        <taxon>Streptomycetaceae</taxon>
        <taxon>Streptantibioticus</taxon>
    </lineage>
</organism>
<evidence type="ECO:0000256" key="1">
    <source>
        <dbReference type="SAM" id="SignalP"/>
    </source>
</evidence>
<name>A0ABT1PAT6_9ACTN</name>
<dbReference type="InterPro" id="IPR007210">
    <property type="entry name" value="ABC_Gly_betaine_transp_sub-bd"/>
</dbReference>
<reference evidence="3 4" key="1">
    <citation type="submission" date="2022-06" db="EMBL/GenBank/DDBJ databases">
        <title>Draft genome sequence of type strain Streptomyces rubrisoli DSM 42083.</title>
        <authorList>
            <person name="Duangmal K."/>
            <person name="Klaysubun C."/>
        </authorList>
    </citation>
    <scope>NUCLEOTIDE SEQUENCE [LARGE SCALE GENOMIC DNA]</scope>
    <source>
        <strain evidence="3 4">DSM 42083</strain>
    </source>
</reference>
<evidence type="ECO:0000313" key="4">
    <source>
        <dbReference type="Proteomes" id="UP001206206"/>
    </source>
</evidence>
<feature type="chain" id="PRO_5047214901" evidence="1">
    <location>
        <begin position="28"/>
        <end position="320"/>
    </location>
</feature>
<keyword evidence="1" id="KW-0732">Signal</keyword>
<comment type="caution">
    <text evidence="3">The sequence shown here is derived from an EMBL/GenBank/DDBJ whole genome shotgun (WGS) entry which is preliminary data.</text>
</comment>
<dbReference type="Gene3D" id="3.40.190.10">
    <property type="entry name" value="Periplasmic binding protein-like II"/>
    <property type="match status" value="1"/>
</dbReference>
<dbReference type="Gene3D" id="3.40.190.120">
    <property type="entry name" value="Osmoprotection protein (prox), domain 2"/>
    <property type="match status" value="1"/>
</dbReference>
<feature type="signal peptide" evidence="1">
    <location>
        <begin position="1"/>
        <end position="27"/>
    </location>
</feature>
<keyword evidence="4" id="KW-1185">Reference proteome</keyword>
<evidence type="ECO:0000259" key="2">
    <source>
        <dbReference type="Pfam" id="PF04069"/>
    </source>
</evidence>
<sequence length="320" mass="34087">MSRALCAVLALLGALSGCGLHSGSDIADTVRPGSVGAGKPLSGAQLTVASKQDTEQRVLGQITGLVLKAAGATVRDHTGISGSIGARQSMLTGAADAMYDYTGTAWITYLGHTGTVPDPQAQWRAVRDEDARNGLAWLPMARLNNTYAFAVNRANAARYRLRSLSDVAALARRSPSALTICADNEFAVRDDGLPGVLRAYGISVPKSRIMTMDAGLIYTQVAAGSPCLIGDVYATDGRIEADRLTVLTDDRHFFPDYNAAPVVYGPTLRRYPQLAGLLGPVTARLTTQEARRLGAEVDVQGKDPREVAKSWLIDQGFLRR</sequence>
<dbReference type="PROSITE" id="PS51257">
    <property type="entry name" value="PROKAR_LIPOPROTEIN"/>
    <property type="match status" value="1"/>
</dbReference>
<protein>
    <submittedName>
        <fullName evidence="3">Glycine betaine ABC transporter substrate-binding protein</fullName>
    </submittedName>
</protein>
<accession>A0ABT1PAT6</accession>
<dbReference type="EMBL" id="JANFNH010000007">
    <property type="protein sequence ID" value="MCQ4042488.1"/>
    <property type="molecule type" value="Genomic_DNA"/>
</dbReference>
<dbReference type="Pfam" id="PF04069">
    <property type="entry name" value="OpuAC"/>
    <property type="match status" value="1"/>
</dbReference>
<dbReference type="CDD" id="cd13611">
    <property type="entry name" value="PBP2_YehZ"/>
    <property type="match status" value="1"/>
</dbReference>